<dbReference type="OrthoDB" id="237820at2"/>
<dbReference type="PANTHER" id="PTHR47485">
    <property type="entry name" value="THYLAKOID LUMENAL 17.4 KDA PROTEIN, CHLOROPLASTIC"/>
    <property type="match status" value="1"/>
</dbReference>
<dbReference type="InterPro" id="IPR001646">
    <property type="entry name" value="5peptide_repeat"/>
</dbReference>
<dbReference type="Pfam" id="PF09937">
    <property type="entry name" value="DUF2169"/>
    <property type="match status" value="1"/>
</dbReference>
<feature type="domain" description="DUF2169" evidence="4">
    <location>
        <begin position="25"/>
        <end position="302"/>
    </location>
</feature>
<evidence type="ECO:0000259" key="4">
    <source>
        <dbReference type="Pfam" id="PF09937"/>
    </source>
</evidence>
<feature type="compositionally biased region" description="Basic and acidic residues" evidence="3">
    <location>
        <begin position="166"/>
        <end position="178"/>
    </location>
</feature>
<dbReference type="PANTHER" id="PTHR47485:SF1">
    <property type="entry name" value="THYLAKOID LUMENAL 17.4 KDA PROTEIN, CHLOROPLASTIC"/>
    <property type="match status" value="1"/>
</dbReference>
<proteinExistence type="predicted"/>
<evidence type="ECO:0000256" key="3">
    <source>
        <dbReference type="SAM" id="MobiDB-lite"/>
    </source>
</evidence>
<name>A0A3S1A1G3_9BURK</name>
<keyword evidence="2" id="KW-0175">Coiled coil</keyword>
<feature type="region of interest" description="Disordered" evidence="3">
    <location>
        <begin position="166"/>
        <end position="185"/>
    </location>
</feature>
<feature type="coiled-coil region" evidence="2">
    <location>
        <begin position="429"/>
        <end position="463"/>
    </location>
</feature>
<sequence>MKTIKPLRLSVLTRPFLRGQSQQSQRLAITVIGMHTLGEGGVLLPETELWKTVSAEVGNQSAIDLGIPKLRPEFLVSGQAYTCHQQDKTRCAVEVSVGALRRQFLVSGDRYWLDGRATEPQAFDTMRLDWQHAFGGPGFAANPAGIGYAPEMVNGLLVQRLPNVERPGHGMDRPDRRPAPACPGAMDVDLPERMKLLGTDYGDQWRETLYPGFARDMDWQFFNAAAAEQRWNDELSIPAAAPYEIWNMHPEHAVLRGRLPDLRARGFVARKSAQPLALEEVPLRLTTAWFFPHVEQVMLIFHGETLIAEDDAADITHVMPAMESADSPPRPLSHYGKVFENRCNLEKGAIHAFLDEELLPASAIGPWLDQIDARESILARNIKDKGERLRAELTARGLEAGHKPRHFRERPLPKPFDKMPTLAELPEFIEKTRAYQREQERKLEEARQEVAKAALENASESRKAGFDSSRIIEESRNAQLKGPPKFEAETILKGLGGIAAATDTPAMSAAEHSELQALGQRGQKDMLALYRMGAHHQAAADPMAAEQNAQARERVLAAMAADRDLSAMDLTGCDLSGLDLRGARMHQTLLEGASLQGTRLDGADLSQSVLVRADLRQASLTGCNLERANLSLARCENTNFAKARFERTQMEKLRLDRCCLDEATWSHLLLQGIELADCSLRRADLSYLSMAEHCRLTRCDFGEARLEKVLFVQAEFESVDFSGATVEACSWAHTPLHKGTRFRRALLKTTSFVGTTDLREADFEDATLVHCTLRELPLDGANFRRATLDTCDFSSASLKGADLRAAAAPDSLFIRADFTRASLRLANLMNANLQKACLVDADLGEANLFRADVAQVFISPGTLTLGAHIDQMKTLPRRPEAGRA</sequence>
<gene>
    <name evidence="5" type="ORF">EJP67_04820</name>
</gene>
<reference evidence="5 6" key="1">
    <citation type="submission" date="2018-12" db="EMBL/GenBank/DDBJ databases">
        <title>The genome sequences of Variovorax guangxiensis DSM 27352.</title>
        <authorList>
            <person name="Gao J."/>
            <person name="Sun J."/>
        </authorList>
    </citation>
    <scope>NUCLEOTIDE SEQUENCE [LARGE SCALE GENOMIC DNA]</scope>
    <source>
        <strain evidence="5 6">DSM 27352</strain>
    </source>
</reference>
<keyword evidence="1" id="KW-0677">Repeat</keyword>
<evidence type="ECO:0000256" key="1">
    <source>
        <dbReference type="ARBA" id="ARBA00022737"/>
    </source>
</evidence>
<dbReference type="Pfam" id="PF00805">
    <property type="entry name" value="Pentapeptide"/>
    <property type="match status" value="4"/>
</dbReference>
<dbReference type="Pfam" id="PF13576">
    <property type="entry name" value="Pentapeptide_3"/>
    <property type="match status" value="1"/>
</dbReference>
<dbReference type="Gene3D" id="2.160.20.80">
    <property type="entry name" value="E3 ubiquitin-protein ligase SopA"/>
    <property type="match status" value="2"/>
</dbReference>
<accession>A0A3S1A1G3</accession>
<dbReference type="Proteomes" id="UP000281118">
    <property type="component" value="Unassembled WGS sequence"/>
</dbReference>
<dbReference type="SUPFAM" id="SSF141571">
    <property type="entry name" value="Pentapeptide repeat-like"/>
    <property type="match status" value="2"/>
</dbReference>
<evidence type="ECO:0000256" key="2">
    <source>
        <dbReference type="SAM" id="Coils"/>
    </source>
</evidence>
<dbReference type="AlphaFoldDB" id="A0A3S1A1G3"/>
<comment type="caution">
    <text evidence="5">The sequence shown here is derived from an EMBL/GenBank/DDBJ whole genome shotgun (WGS) entry which is preliminary data.</text>
</comment>
<dbReference type="EMBL" id="RXFT01000001">
    <property type="protein sequence ID" value="RUR66379.1"/>
    <property type="molecule type" value="Genomic_DNA"/>
</dbReference>
<dbReference type="RefSeq" id="WP_126019984.1">
    <property type="nucleotide sequence ID" value="NZ_RXFT01000001.1"/>
</dbReference>
<evidence type="ECO:0000313" key="5">
    <source>
        <dbReference type="EMBL" id="RUR66379.1"/>
    </source>
</evidence>
<protein>
    <submittedName>
        <fullName evidence="5">DUF2169 domain-containing protein</fullName>
    </submittedName>
</protein>
<evidence type="ECO:0000313" key="6">
    <source>
        <dbReference type="Proteomes" id="UP000281118"/>
    </source>
</evidence>
<dbReference type="InterPro" id="IPR018683">
    <property type="entry name" value="DUF2169"/>
</dbReference>
<organism evidence="5 6">
    <name type="scientific">Variovorax guangxiensis</name>
    <dbReference type="NCBI Taxonomy" id="1775474"/>
    <lineage>
        <taxon>Bacteria</taxon>
        <taxon>Pseudomonadati</taxon>
        <taxon>Pseudomonadota</taxon>
        <taxon>Betaproteobacteria</taxon>
        <taxon>Burkholderiales</taxon>
        <taxon>Comamonadaceae</taxon>
        <taxon>Variovorax</taxon>
    </lineage>
</organism>